<protein>
    <recommendedName>
        <fullName evidence="1">Putative regulatory protein FmdB zinc ribbon domain-containing protein</fullName>
    </recommendedName>
</protein>
<name>A0ABS1CN13_9GAMM</name>
<dbReference type="RefSeq" id="WP_200241063.1">
    <property type="nucleotide sequence ID" value="NZ_NRRV01000067.1"/>
</dbReference>
<sequence length="71" mass="7550">MPTYDYQCTRCGSRLEARHAIGATPPACDHCGGGLRRMLLQAPAMHGFAARGRDAAARSLPECGKGCRCCP</sequence>
<evidence type="ECO:0000313" key="2">
    <source>
        <dbReference type="EMBL" id="MBK1633088.1"/>
    </source>
</evidence>
<keyword evidence="3" id="KW-1185">Reference proteome</keyword>
<dbReference type="EMBL" id="NRRV01000067">
    <property type="protein sequence ID" value="MBK1633088.1"/>
    <property type="molecule type" value="Genomic_DNA"/>
</dbReference>
<dbReference type="SMART" id="SM00834">
    <property type="entry name" value="CxxC_CXXC_SSSS"/>
    <property type="match status" value="1"/>
</dbReference>
<gene>
    <name evidence="2" type="ORF">CKO31_20495</name>
</gene>
<reference evidence="2 3" key="1">
    <citation type="journal article" date="2020" name="Microorganisms">
        <title>Osmotic Adaptation and Compatible Solute Biosynthesis of Phototrophic Bacteria as Revealed from Genome Analyses.</title>
        <authorList>
            <person name="Imhoff J.F."/>
            <person name="Rahn T."/>
            <person name="Kunzel S."/>
            <person name="Keller A."/>
            <person name="Neulinger S.C."/>
        </authorList>
    </citation>
    <scope>NUCLEOTIDE SEQUENCE [LARGE SCALE GENOMIC DNA]</scope>
    <source>
        <strain evidence="2 3">DSM 6210</strain>
    </source>
</reference>
<evidence type="ECO:0000259" key="1">
    <source>
        <dbReference type="SMART" id="SM00834"/>
    </source>
</evidence>
<feature type="domain" description="Putative regulatory protein FmdB zinc ribbon" evidence="1">
    <location>
        <begin position="1"/>
        <end position="40"/>
    </location>
</feature>
<evidence type="ECO:0000313" key="3">
    <source>
        <dbReference type="Proteomes" id="UP000748752"/>
    </source>
</evidence>
<dbReference type="NCBIfam" id="TIGR02605">
    <property type="entry name" value="CxxC_CxxC_SSSS"/>
    <property type="match status" value="1"/>
</dbReference>
<dbReference type="Pfam" id="PF09723">
    <property type="entry name" value="Zn_ribbon_8"/>
    <property type="match status" value="1"/>
</dbReference>
<comment type="caution">
    <text evidence="2">The sequence shown here is derived from an EMBL/GenBank/DDBJ whole genome shotgun (WGS) entry which is preliminary data.</text>
</comment>
<proteinExistence type="predicted"/>
<accession>A0ABS1CN13</accession>
<dbReference type="InterPro" id="IPR013429">
    <property type="entry name" value="Regulatory_FmdB_Zinc_ribbon"/>
</dbReference>
<organism evidence="2 3">
    <name type="scientific">Thiohalocapsa halophila</name>
    <dbReference type="NCBI Taxonomy" id="69359"/>
    <lineage>
        <taxon>Bacteria</taxon>
        <taxon>Pseudomonadati</taxon>
        <taxon>Pseudomonadota</taxon>
        <taxon>Gammaproteobacteria</taxon>
        <taxon>Chromatiales</taxon>
        <taxon>Chromatiaceae</taxon>
        <taxon>Thiohalocapsa</taxon>
    </lineage>
</organism>
<dbReference type="Proteomes" id="UP000748752">
    <property type="component" value="Unassembled WGS sequence"/>
</dbReference>